<dbReference type="RefSeq" id="WP_103920688.1">
    <property type="nucleotide sequence ID" value="NZ_FMSV02000512.1"/>
</dbReference>
<organism evidence="2 3">
    <name type="scientific">Candidatus Venteria ishoeyi</name>
    <dbReference type="NCBI Taxonomy" id="1899563"/>
    <lineage>
        <taxon>Bacteria</taxon>
        <taxon>Pseudomonadati</taxon>
        <taxon>Pseudomonadota</taxon>
        <taxon>Gammaproteobacteria</taxon>
        <taxon>Thiotrichales</taxon>
        <taxon>Thiotrichaceae</taxon>
        <taxon>Venteria</taxon>
    </lineage>
</organism>
<dbReference type="Proteomes" id="UP000236724">
    <property type="component" value="Unassembled WGS sequence"/>
</dbReference>
<evidence type="ECO:0000313" key="2">
    <source>
        <dbReference type="EMBL" id="SEH06966.1"/>
    </source>
</evidence>
<dbReference type="OrthoDB" id="9795766at2"/>
<proteinExistence type="predicted"/>
<sequence length="79" mass="9041">MQTVIQKWGNSLATRIPASLVNELHLKQGEQMNIKVDSGRLIIEPVRHKYTLDELVDAMEPDNLDSETDWGYVEGKEVF</sequence>
<feature type="domain" description="SpoVT-AbrB" evidence="1">
    <location>
        <begin position="6"/>
        <end position="51"/>
    </location>
</feature>
<gene>
    <name evidence="2" type="primary">mazE</name>
    <name evidence="2" type="ORF">MBHS_02832</name>
</gene>
<dbReference type="PANTHER" id="PTHR40516:SF1">
    <property type="entry name" value="ANTITOXIN CHPS-RELATED"/>
    <property type="match status" value="1"/>
</dbReference>
<dbReference type="PANTHER" id="PTHR40516">
    <property type="entry name" value="ANTITOXIN CHPS-RELATED"/>
    <property type="match status" value="1"/>
</dbReference>
<evidence type="ECO:0000259" key="1">
    <source>
        <dbReference type="SMART" id="SM00966"/>
    </source>
</evidence>
<dbReference type="GO" id="GO:0003677">
    <property type="term" value="F:DNA binding"/>
    <property type="evidence" value="ECO:0007669"/>
    <property type="project" value="InterPro"/>
</dbReference>
<dbReference type="InterPro" id="IPR039052">
    <property type="entry name" value="Antitox_PemI-like"/>
</dbReference>
<dbReference type="SUPFAM" id="SSF89447">
    <property type="entry name" value="AbrB/MazE/MraZ-like"/>
    <property type="match status" value="1"/>
</dbReference>
<protein>
    <submittedName>
        <fullName evidence="2">Antitoxin MazE</fullName>
    </submittedName>
</protein>
<evidence type="ECO:0000313" key="3">
    <source>
        <dbReference type="Proteomes" id="UP000236724"/>
    </source>
</evidence>
<dbReference type="EMBL" id="FMSV02000512">
    <property type="protein sequence ID" value="SEH06966.1"/>
    <property type="molecule type" value="Genomic_DNA"/>
</dbReference>
<dbReference type="Pfam" id="PF04014">
    <property type="entry name" value="MazE_antitoxin"/>
    <property type="match status" value="1"/>
</dbReference>
<dbReference type="Gene3D" id="2.10.260.10">
    <property type="match status" value="1"/>
</dbReference>
<accession>A0A1H6FCT3</accession>
<dbReference type="AlphaFoldDB" id="A0A1H6FCT3"/>
<name>A0A1H6FCT3_9GAMM</name>
<keyword evidence="3" id="KW-1185">Reference proteome</keyword>
<reference evidence="2 3" key="1">
    <citation type="submission" date="2016-10" db="EMBL/GenBank/DDBJ databases">
        <authorList>
            <person name="de Groot N.N."/>
        </authorList>
    </citation>
    <scope>NUCLEOTIDE SEQUENCE [LARGE SCALE GENOMIC DNA]</scope>
    <source>
        <strain evidence="2">MBHS1</strain>
    </source>
</reference>
<dbReference type="SMART" id="SM00966">
    <property type="entry name" value="SpoVT_AbrB"/>
    <property type="match status" value="1"/>
</dbReference>
<dbReference type="GO" id="GO:0097351">
    <property type="term" value="F:toxin sequestering activity"/>
    <property type="evidence" value="ECO:0007669"/>
    <property type="project" value="InterPro"/>
</dbReference>
<dbReference type="InterPro" id="IPR007159">
    <property type="entry name" value="SpoVT-AbrB_dom"/>
</dbReference>
<dbReference type="InterPro" id="IPR037914">
    <property type="entry name" value="SpoVT-AbrB_sf"/>
</dbReference>